<keyword evidence="2" id="KW-0805">Transcription regulation</keyword>
<sequence length="297" mass="32804">MDWDKLKTFHAAAEAGSLTGAAELLNLSQSAVSRQISALEDDLGVKLFHRHPRGLLLTEPGRLLFAAAHEMAAKVAAAESLVHDTRDEPTGLLRVTAPTAMGAIWLAPRLARFREAYPQIRVRLILADNELDIANLEADAAIRPWPATQNELIQRKLMDVSQHLYASHGYLEARGAPADAAGLDAHDMVAYGPRHLAPIPNLNWHLTIGRPDGAPPREPAVEVNTINGIMKAAEAGMGVASLPDYVARENERLARVLPEIEGPPFETYFIYPEELKGSRRVTAFREFLVEEARRWKR</sequence>
<dbReference type="InterPro" id="IPR036390">
    <property type="entry name" value="WH_DNA-bd_sf"/>
</dbReference>
<accession>A0A2U2BSC1</accession>
<dbReference type="InterPro" id="IPR058163">
    <property type="entry name" value="LysR-type_TF_proteobact-type"/>
</dbReference>
<dbReference type="InterPro" id="IPR005119">
    <property type="entry name" value="LysR_subst-bd"/>
</dbReference>
<evidence type="ECO:0000256" key="4">
    <source>
        <dbReference type="ARBA" id="ARBA00023163"/>
    </source>
</evidence>
<dbReference type="OrthoDB" id="7624726at2"/>
<dbReference type="Gene3D" id="1.10.10.10">
    <property type="entry name" value="Winged helix-like DNA-binding domain superfamily/Winged helix DNA-binding domain"/>
    <property type="match status" value="1"/>
</dbReference>
<name>A0A2U2BSC1_9PROT</name>
<organism evidence="6 7">
    <name type="scientific">Marinicauda salina</name>
    <dbReference type="NCBI Taxonomy" id="2135793"/>
    <lineage>
        <taxon>Bacteria</taxon>
        <taxon>Pseudomonadati</taxon>
        <taxon>Pseudomonadota</taxon>
        <taxon>Alphaproteobacteria</taxon>
        <taxon>Maricaulales</taxon>
        <taxon>Maricaulaceae</taxon>
        <taxon>Marinicauda</taxon>
    </lineage>
</organism>
<evidence type="ECO:0000313" key="6">
    <source>
        <dbReference type="EMBL" id="PWE16904.1"/>
    </source>
</evidence>
<protein>
    <submittedName>
        <fullName evidence="6">LysR family transcriptional regulator</fullName>
    </submittedName>
</protein>
<dbReference type="FunFam" id="1.10.10.10:FF:000001">
    <property type="entry name" value="LysR family transcriptional regulator"/>
    <property type="match status" value="1"/>
</dbReference>
<keyword evidence="4" id="KW-0804">Transcription</keyword>
<keyword evidence="7" id="KW-1185">Reference proteome</keyword>
<dbReference type="InterPro" id="IPR000847">
    <property type="entry name" value="LysR_HTH_N"/>
</dbReference>
<dbReference type="Pfam" id="PF00126">
    <property type="entry name" value="HTH_1"/>
    <property type="match status" value="1"/>
</dbReference>
<dbReference type="EMBL" id="QEXV01000004">
    <property type="protein sequence ID" value="PWE16904.1"/>
    <property type="molecule type" value="Genomic_DNA"/>
</dbReference>
<evidence type="ECO:0000256" key="3">
    <source>
        <dbReference type="ARBA" id="ARBA00023125"/>
    </source>
</evidence>
<dbReference type="AlphaFoldDB" id="A0A2U2BSC1"/>
<dbReference type="GO" id="GO:0006351">
    <property type="term" value="P:DNA-templated transcription"/>
    <property type="evidence" value="ECO:0007669"/>
    <property type="project" value="TreeGrafter"/>
</dbReference>
<dbReference type="RefSeq" id="WP_109253127.1">
    <property type="nucleotide sequence ID" value="NZ_QEXV01000004.1"/>
</dbReference>
<dbReference type="GO" id="GO:0043565">
    <property type="term" value="F:sequence-specific DNA binding"/>
    <property type="evidence" value="ECO:0007669"/>
    <property type="project" value="TreeGrafter"/>
</dbReference>
<gene>
    <name evidence="6" type="ORF">DDZ18_09320</name>
</gene>
<dbReference type="SUPFAM" id="SSF46785">
    <property type="entry name" value="Winged helix' DNA-binding domain"/>
    <property type="match status" value="1"/>
</dbReference>
<reference evidence="7" key="1">
    <citation type="submission" date="2018-05" db="EMBL/GenBank/DDBJ databases">
        <authorList>
            <person name="Liu B.-T."/>
        </authorList>
    </citation>
    <scope>NUCLEOTIDE SEQUENCE [LARGE SCALE GENOMIC DNA]</scope>
    <source>
        <strain evidence="7">WD6-1</strain>
    </source>
</reference>
<keyword evidence="3" id="KW-0238">DNA-binding</keyword>
<evidence type="ECO:0000256" key="2">
    <source>
        <dbReference type="ARBA" id="ARBA00023015"/>
    </source>
</evidence>
<dbReference type="PROSITE" id="PS50931">
    <property type="entry name" value="HTH_LYSR"/>
    <property type="match status" value="1"/>
</dbReference>
<dbReference type="PRINTS" id="PR00039">
    <property type="entry name" value="HTHLYSR"/>
</dbReference>
<evidence type="ECO:0000313" key="7">
    <source>
        <dbReference type="Proteomes" id="UP000245168"/>
    </source>
</evidence>
<dbReference type="Gene3D" id="3.40.190.290">
    <property type="match status" value="1"/>
</dbReference>
<dbReference type="PANTHER" id="PTHR30537:SF20">
    <property type="entry name" value="TRANSCRIPTIONAL REGULATORY PROTEIN"/>
    <property type="match status" value="1"/>
</dbReference>
<comment type="caution">
    <text evidence="6">The sequence shown here is derived from an EMBL/GenBank/DDBJ whole genome shotgun (WGS) entry which is preliminary data.</text>
</comment>
<dbReference type="Proteomes" id="UP000245168">
    <property type="component" value="Unassembled WGS sequence"/>
</dbReference>
<dbReference type="GO" id="GO:0003700">
    <property type="term" value="F:DNA-binding transcription factor activity"/>
    <property type="evidence" value="ECO:0007669"/>
    <property type="project" value="InterPro"/>
</dbReference>
<proteinExistence type="inferred from homology"/>
<dbReference type="CDD" id="cd08422">
    <property type="entry name" value="PBP2_CrgA_like"/>
    <property type="match status" value="1"/>
</dbReference>
<dbReference type="InterPro" id="IPR036388">
    <property type="entry name" value="WH-like_DNA-bd_sf"/>
</dbReference>
<dbReference type="PANTHER" id="PTHR30537">
    <property type="entry name" value="HTH-TYPE TRANSCRIPTIONAL REGULATOR"/>
    <property type="match status" value="1"/>
</dbReference>
<feature type="domain" description="HTH lysR-type" evidence="5">
    <location>
        <begin position="1"/>
        <end position="58"/>
    </location>
</feature>
<evidence type="ECO:0000256" key="1">
    <source>
        <dbReference type="ARBA" id="ARBA00009437"/>
    </source>
</evidence>
<dbReference type="Pfam" id="PF03466">
    <property type="entry name" value="LysR_substrate"/>
    <property type="match status" value="1"/>
</dbReference>
<dbReference type="SUPFAM" id="SSF53850">
    <property type="entry name" value="Periplasmic binding protein-like II"/>
    <property type="match status" value="1"/>
</dbReference>
<comment type="similarity">
    <text evidence="1">Belongs to the LysR transcriptional regulatory family.</text>
</comment>
<evidence type="ECO:0000259" key="5">
    <source>
        <dbReference type="PROSITE" id="PS50931"/>
    </source>
</evidence>